<evidence type="ECO:0000256" key="6">
    <source>
        <dbReference type="ARBA" id="ARBA00022989"/>
    </source>
</evidence>
<dbReference type="InterPro" id="IPR051163">
    <property type="entry name" value="Sodium:Solute_Symporter_SSF"/>
</dbReference>
<keyword evidence="15" id="KW-1185">Reference proteome</keyword>
<dbReference type="OrthoDB" id="6132759at2759"/>
<dbReference type="EMBL" id="KQ434899">
    <property type="protein sequence ID" value="KZC11025.1"/>
    <property type="molecule type" value="Genomic_DNA"/>
</dbReference>
<dbReference type="NCBIfam" id="TIGR00813">
    <property type="entry name" value="sss"/>
    <property type="match status" value="1"/>
</dbReference>
<accession>A0A154PGN5</accession>
<keyword evidence="4" id="KW-1003">Cell membrane</keyword>
<dbReference type="PANTHER" id="PTHR42985:SF21">
    <property type="entry name" value="SODIUM-DEPENDENT MULTIVITAMIN TRANSPORTER-LIKE PROTEIN"/>
    <property type="match status" value="1"/>
</dbReference>
<evidence type="ECO:0000256" key="4">
    <source>
        <dbReference type="ARBA" id="ARBA00022475"/>
    </source>
</evidence>
<keyword evidence="3" id="KW-0813">Transport</keyword>
<organism evidence="14 15">
    <name type="scientific">Dufourea novaeangliae</name>
    <name type="common">Sweat bee</name>
    <dbReference type="NCBI Taxonomy" id="178035"/>
    <lineage>
        <taxon>Eukaryota</taxon>
        <taxon>Metazoa</taxon>
        <taxon>Ecdysozoa</taxon>
        <taxon>Arthropoda</taxon>
        <taxon>Hexapoda</taxon>
        <taxon>Insecta</taxon>
        <taxon>Pterygota</taxon>
        <taxon>Neoptera</taxon>
        <taxon>Endopterygota</taxon>
        <taxon>Hymenoptera</taxon>
        <taxon>Apocrita</taxon>
        <taxon>Aculeata</taxon>
        <taxon>Apoidea</taxon>
        <taxon>Anthophila</taxon>
        <taxon>Halictidae</taxon>
        <taxon>Rophitinae</taxon>
        <taxon>Dufourea</taxon>
    </lineage>
</organism>
<feature type="transmembrane region" description="Helical" evidence="13">
    <location>
        <begin position="25"/>
        <end position="44"/>
    </location>
</feature>
<protein>
    <submittedName>
        <fullName evidence="14">Sodium-coupled monocarboxylate transporter 2</fullName>
    </submittedName>
</protein>
<sequence>MAENETRSSLLGHELKQLTFGWTDYSLFTGLLGVSVLIGIYFGCFSKKQDNTTEYLLGGKSMSCFPVSMSLIASHVSAVSLLAIPVEVYQYGTQYAACIFTSIISCGLIALIYMPVFYRLQLTSTFEYLEMRFTRPVRTFASFLATLSLALYVPLIIYVPALAFSQATSINLHLVAPIICIVCIFYTTIGGLKAVVWADTIQMIVTLGGSENRILEVRSKSIELLQFMHELPSIRSLCGHQGDDLLFFCSMSPSPFERNSFWGMSVGMTMTWLAGVGISQVSMQRFLAVPNIKEAYKAVGCTAICLVVIKWVSVFTGLIMYTRYHKCDPISTHVITRSDQLLPYYVLDVAASVPGLPGLFLAGLVSAGLSTMSAGLNTVAGTIYEDFIDPWLSESNNKEARAATIMKSIVVVVGLVCVALVFLVDRLSDIFQMSLTLHGVTAGAMLGIFTLGMIVPWATSKGAIAGGLLSMICMVWIIVGAQVNVATKRLVYQPLPTSTEDCLNVDSPFNRTVTNTTSSLPTPNEKPFILFTISFMYYTLVGFLIVMVVGTLVSFLCGVPDLKDVDRKLFPPIIQRFLPPEKYTEVPMHSIPSTLVTNPEKEKINALYYSSTKRFMDYLFLQKFDSNSEPGNDREIKIASRFRGETRRNEPLSRVRDVILGLGENLAGRQRSFVEKSRIDVPRLVVETALLSRIGGPHSTEPFYFIGLKGVKYRCAAKFSWREVVDDGGLAIYIPCPGTERTDGQTDNENEECPAEPDMKTSLRNGNGHDGVRFDLTVPSWLEPAAFSSNRVQNE</sequence>
<comment type="similarity">
    <text evidence="2 11">Belongs to the sodium:solute symporter (SSF) (TC 2.A.21) family.</text>
</comment>
<feature type="transmembrane region" description="Helical" evidence="13">
    <location>
        <begin position="295"/>
        <end position="321"/>
    </location>
</feature>
<keyword evidence="9 13" id="KW-0472">Membrane</keyword>
<feature type="transmembrane region" description="Helical" evidence="13">
    <location>
        <begin position="65"/>
        <end position="86"/>
    </location>
</feature>
<evidence type="ECO:0000256" key="12">
    <source>
        <dbReference type="SAM" id="MobiDB-lite"/>
    </source>
</evidence>
<dbReference type="GO" id="GO:0005886">
    <property type="term" value="C:plasma membrane"/>
    <property type="evidence" value="ECO:0007669"/>
    <property type="project" value="UniProtKB-SubCell"/>
</dbReference>
<keyword evidence="10" id="KW-0739">Sodium transport</keyword>
<feature type="transmembrane region" description="Helical" evidence="13">
    <location>
        <begin position="92"/>
        <end position="118"/>
    </location>
</feature>
<evidence type="ECO:0000256" key="8">
    <source>
        <dbReference type="ARBA" id="ARBA00023065"/>
    </source>
</evidence>
<feature type="transmembrane region" description="Helical" evidence="13">
    <location>
        <begin position="261"/>
        <end position="283"/>
    </location>
</feature>
<keyword evidence="7" id="KW-0915">Sodium</keyword>
<evidence type="ECO:0000256" key="10">
    <source>
        <dbReference type="ARBA" id="ARBA00023201"/>
    </source>
</evidence>
<evidence type="ECO:0000256" key="3">
    <source>
        <dbReference type="ARBA" id="ARBA00022448"/>
    </source>
</evidence>
<dbReference type="InterPro" id="IPR038377">
    <property type="entry name" value="Na/Glc_symporter_sf"/>
</dbReference>
<keyword evidence="6 13" id="KW-1133">Transmembrane helix</keyword>
<proteinExistence type="inferred from homology"/>
<evidence type="ECO:0000256" key="5">
    <source>
        <dbReference type="ARBA" id="ARBA00022692"/>
    </source>
</evidence>
<dbReference type="PROSITE" id="PS50283">
    <property type="entry name" value="NA_SOLUT_SYMP_3"/>
    <property type="match status" value="1"/>
</dbReference>
<evidence type="ECO:0000256" key="9">
    <source>
        <dbReference type="ARBA" id="ARBA00023136"/>
    </source>
</evidence>
<evidence type="ECO:0000256" key="11">
    <source>
        <dbReference type="RuleBase" id="RU362091"/>
    </source>
</evidence>
<feature type="transmembrane region" description="Helical" evidence="13">
    <location>
        <begin position="139"/>
        <end position="162"/>
    </location>
</feature>
<feature type="region of interest" description="Disordered" evidence="12">
    <location>
        <begin position="740"/>
        <end position="768"/>
    </location>
</feature>
<keyword evidence="5 13" id="KW-0812">Transmembrane</keyword>
<comment type="subcellular location">
    <subcellularLocation>
        <location evidence="1">Cell membrane</location>
        <topology evidence="1">Multi-pass membrane protein</topology>
    </subcellularLocation>
</comment>
<evidence type="ECO:0000256" key="1">
    <source>
        <dbReference type="ARBA" id="ARBA00004651"/>
    </source>
</evidence>
<dbReference type="STRING" id="178035.A0A154PGN5"/>
<dbReference type="CDD" id="cd11492">
    <property type="entry name" value="SLC5sbd_NIS-SMVT"/>
    <property type="match status" value="1"/>
</dbReference>
<feature type="transmembrane region" description="Helical" evidence="13">
    <location>
        <begin position="402"/>
        <end position="423"/>
    </location>
</feature>
<dbReference type="GO" id="GO:0006814">
    <property type="term" value="P:sodium ion transport"/>
    <property type="evidence" value="ECO:0007669"/>
    <property type="project" value="UniProtKB-KW"/>
</dbReference>
<feature type="transmembrane region" description="Helical" evidence="13">
    <location>
        <begin position="435"/>
        <end position="458"/>
    </location>
</feature>
<name>A0A154PGN5_DUFNO</name>
<evidence type="ECO:0000256" key="13">
    <source>
        <dbReference type="SAM" id="Phobius"/>
    </source>
</evidence>
<feature type="transmembrane region" description="Helical" evidence="13">
    <location>
        <begin position="342"/>
        <end position="365"/>
    </location>
</feature>
<feature type="compositionally biased region" description="Acidic residues" evidence="12">
    <location>
        <begin position="746"/>
        <end position="755"/>
    </location>
</feature>
<evidence type="ECO:0000313" key="14">
    <source>
        <dbReference type="EMBL" id="KZC11025.1"/>
    </source>
</evidence>
<dbReference type="InterPro" id="IPR001734">
    <property type="entry name" value="Na/solute_symporter"/>
</dbReference>
<dbReference type="PANTHER" id="PTHR42985">
    <property type="entry name" value="SODIUM-COUPLED MONOCARBOXYLATE TRANSPORTER"/>
    <property type="match status" value="1"/>
</dbReference>
<feature type="transmembrane region" description="Helical" evidence="13">
    <location>
        <begin position="464"/>
        <end position="485"/>
    </location>
</feature>
<dbReference type="Proteomes" id="UP000076502">
    <property type="component" value="Unassembled WGS sequence"/>
</dbReference>
<dbReference type="Pfam" id="PF00474">
    <property type="entry name" value="SSF"/>
    <property type="match status" value="1"/>
</dbReference>
<gene>
    <name evidence="14" type="ORF">WN55_01725</name>
</gene>
<reference evidence="14 15" key="1">
    <citation type="submission" date="2015-07" db="EMBL/GenBank/DDBJ databases">
        <title>The genome of Dufourea novaeangliae.</title>
        <authorList>
            <person name="Pan H."/>
            <person name="Kapheim K."/>
        </authorList>
    </citation>
    <scope>NUCLEOTIDE SEQUENCE [LARGE SCALE GENOMIC DNA]</scope>
    <source>
        <strain evidence="14">0120121106</strain>
        <tissue evidence="14">Whole body</tissue>
    </source>
</reference>
<evidence type="ECO:0000256" key="2">
    <source>
        <dbReference type="ARBA" id="ARBA00006434"/>
    </source>
</evidence>
<feature type="transmembrane region" description="Helical" evidence="13">
    <location>
        <begin position="174"/>
        <end position="196"/>
    </location>
</feature>
<keyword evidence="8" id="KW-0406">Ion transport</keyword>
<dbReference type="Gene3D" id="1.20.1730.10">
    <property type="entry name" value="Sodium/glucose cotransporter"/>
    <property type="match status" value="1"/>
</dbReference>
<feature type="transmembrane region" description="Helical" evidence="13">
    <location>
        <begin position="528"/>
        <end position="556"/>
    </location>
</feature>
<evidence type="ECO:0000256" key="7">
    <source>
        <dbReference type="ARBA" id="ARBA00023053"/>
    </source>
</evidence>
<evidence type="ECO:0000313" key="15">
    <source>
        <dbReference type="Proteomes" id="UP000076502"/>
    </source>
</evidence>
<dbReference type="GO" id="GO:0015293">
    <property type="term" value="F:symporter activity"/>
    <property type="evidence" value="ECO:0007669"/>
    <property type="project" value="TreeGrafter"/>
</dbReference>
<dbReference type="AlphaFoldDB" id="A0A154PGN5"/>